<dbReference type="AlphaFoldDB" id="A0A450XQK3"/>
<reference evidence="1" key="1">
    <citation type="submission" date="2019-02" db="EMBL/GenBank/DDBJ databases">
        <authorList>
            <person name="Gruber-Vodicka R. H."/>
            <person name="Seah K. B. B."/>
        </authorList>
    </citation>
    <scope>NUCLEOTIDE SEQUENCE</scope>
    <source>
        <strain evidence="1">BECK_BZ197</strain>
    </source>
</reference>
<accession>A0A450XQK3</accession>
<evidence type="ECO:0000313" key="1">
    <source>
        <dbReference type="EMBL" id="VFK31549.1"/>
    </source>
</evidence>
<protein>
    <submittedName>
        <fullName evidence="1">Uncharacterized protein</fullName>
    </submittedName>
</protein>
<organism evidence="1">
    <name type="scientific">Candidatus Kentrum sp. MB</name>
    <dbReference type="NCBI Taxonomy" id="2138164"/>
    <lineage>
        <taxon>Bacteria</taxon>
        <taxon>Pseudomonadati</taxon>
        <taxon>Pseudomonadota</taxon>
        <taxon>Gammaproteobacteria</taxon>
        <taxon>Candidatus Kentrum</taxon>
    </lineage>
</organism>
<gene>
    <name evidence="1" type="ORF">BECKMB1821G_GA0114241_108613</name>
</gene>
<name>A0A450XQK3_9GAMM</name>
<proteinExistence type="predicted"/>
<dbReference type="EMBL" id="CAADFO010000086">
    <property type="protein sequence ID" value="VFK31549.1"/>
    <property type="molecule type" value="Genomic_DNA"/>
</dbReference>
<sequence length="43" mass="4922">MPFPNNFDTTTQMFAYGGGSIRMVVVRYDHFEQNGKSFIFGGR</sequence>